<evidence type="ECO:0000313" key="2">
    <source>
        <dbReference type="EMBL" id="GAG63263.1"/>
    </source>
</evidence>
<reference evidence="2" key="1">
    <citation type="journal article" date="2014" name="Front. Microbiol.">
        <title>High frequency of phylogenetically diverse reductive dehalogenase-homologous genes in deep subseafloor sedimentary metagenomes.</title>
        <authorList>
            <person name="Kawai M."/>
            <person name="Futagami T."/>
            <person name="Toyoda A."/>
            <person name="Takaki Y."/>
            <person name="Nishi S."/>
            <person name="Hori S."/>
            <person name="Arai W."/>
            <person name="Tsubouchi T."/>
            <person name="Morono Y."/>
            <person name="Uchiyama I."/>
            <person name="Ito T."/>
            <person name="Fujiyama A."/>
            <person name="Inagaki F."/>
            <person name="Takami H."/>
        </authorList>
    </citation>
    <scope>NUCLEOTIDE SEQUENCE</scope>
    <source>
        <strain evidence="2">Expedition CK06-06</strain>
    </source>
</reference>
<organism evidence="2">
    <name type="scientific">marine sediment metagenome</name>
    <dbReference type="NCBI Taxonomy" id="412755"/>
    <lineage>
        <taxon>unclassified sequences</taxon>
        <taxon>metagenomes</taxon>
        <taxon>ecological metagenomes</taxon>
    </lineage>
</organism>
<keyword evidence="1" id="KW-0812">Transmembrane</keyword>
<evidence type="ECO:0000256" key="1">
    <source>
        <dbReference type="SAM" id="Phobius"/>
    </source>
</evidence>
<feature type="non-terminal residue" evidence="2">
    <location>
        <position position="101"/>
    </location>
</feature>
<dbReference type="AlphaFoldDB" id="X0ZS38"/>
<comment type="caution">
    <text evidence="2">The sequence shown here is derived from an EMBL/GenBank/DDBJ whole genome shotgun (WGS) entry which is preliminary data.</text>
</comment>
<protein>
    <recommendedName>
        <fullName evidence="3">ABC3 transporter permease protein domain-containing protein</fullName>
    </recommendedName>
</protein>
<dbReference type="EMBL" id="BART01009123">
    <property type="protein sequence ID" value="GAG63263.1"/>
    <property type="molecule type" value="Genomic_DNA"/>
</dbReference>
<accession>X0ZS38</accession>
<feature type="transmembrane region" description="Helical" evidence="1">
    <location>
        <begin position="20"/>
        <end position="38"/>
    </location>
</feature>
<evidence type="ECO:0008006" key="3">
    <source>
        <dbReference type="Google" id="ProtNLM"/>
    </source>
</evidence>
<feature type="transmembrane region" description="Helical" evidence="1">
    <location>
        <begin position="50"/>
        <end position="73"/>
    </location>
</feature>
<name>X0ZS38_9ZZZZ</name>
<keyword evidence="1" id="KW-0472">Membrane</keyword>
<keyword evidence="1" id="KW-1133">Transmembrane helix</keyword>
<proteinExistence type="predicted"/>
<sequence>MAFRMWRKAILLSLREKKVFVVFTLIYTTLIFLTSFFIHLGIDGTFGELAWNFVLIFFGTSLFLSLLYAWILVSRKRRVWATFKCIGYTNRNILVLVSGMI</sequence>
<gene>
    <name evidence="2" type="ORF">S01H4_20308</name>
</gene>